<dbReference type="PATRIC" id="fig|1357400.3.peg.1072"/>
<dbReference type="SUPFAM" id="SSF52047">
    <property type="entry name" value="RNI-like"/>
    <property type="match status" value="1"/>
</dbReference>
<evidence type="ECO:0008006" key="4">
    <source>
        <dbReference type="Google" id="ProtNLM"/>
    </source>
</evidence>
<evidence type="ECO:0000313" key="3">
    <source>
        <dbReference type="Proteomes" id="UP000018731"/>
    </source>
</evidence>
<dbReference type="SUPFAM" id="SSF103515">
    <property type="entry name" value="Autotransporter"/>
    <property type="match status" value="1"/>
</dbReference>
<protein>
    <recommendedName>
        <fullName evidence="4">Autotransporter domain-containing protein</fullName>
    </recommendedName>
</protein>
<dbReference type="InterPro" id="IPR036709">
    <property type="entry name" value="Autotransporte_beta_dom_sf"/>
</dbReference>
<feature type="region of interest" description="Disordered" evidence="1">
    <location>
        <begin position="16"/>
        <end position="42"/>
    </location>
</feature>
<dbReference type="EMBL" id="AZJI01000004">
    <property type="protein sequence ID" value="ETD24032.1"/>
    <property type="molecule type" value="Genomic_DNA"/>
</dbReference>
<evidence type="ECO:0000313" key="2">
    <source>
        <dbReference type="EMBL" id="ETD24032.1"/>
    </source>
</evidence>
<evidence type="ECO:0000256" key="1">
    <source>
        <dbReference type="SAM" id="MobiDB-lite"/>
    </source>
</evidence>
<feature type="region of interest" description="Disordered" evidence="1">
    <location>
        <begin position="1021"/>
        <end position="1047"/>
    </location>
</feature>
<dbReference type="RefSeq" id="WP_023927503.1">
    <property type="nucleotide sequence ID" value="NZ_KI669454.1"/>
</dbReference>
<name>V8CAC6_9HELI</name>
<feature type="compositionally biased region" description="Basic residues" evidence="1">
    <location>
        <begin position="1023"/>
        <end position="1040"/>
    </location>
</feature>
<organism evidence="2 3">
    <name type="scientific">Helicobacter macacae MIT 99-5501</name>
    <dbReference type="NCBI Taxonomy" id="1357400"/>
    <lineage>
        <taxon>Bacteria</taxon>
        <taxon>Pseudomonadati</taxon>
        <taxon>Campylobacterota</taxon>
        <taxon>Epsilonproteobacteria</taxon>
        <taxon>Campylobacterales</taxon>
        <taxon>Helicobacteraceae</taxon>
        <taxon>Helicobacter</taxon>
    </lineage>
</organism>
<proteinExistence type="predicted"/>
<dbReference type="STRING" id="1357400.HMPREF2086_00779"/>
<dbReference type="Proteomes" id="UP000018731">
    <property type="component" value="Unassembled WGS sequence"/>
</dbReference>
<keyword evidence="3" id="KW-1185">Reference proteome</keyword>
<dbReference type="OrthoDB" id="5354756at2"/>
<accession>V8CAC6</accession>
<comment type="caution">
    <text evidence="2">The sequence shown here is derived from an EMBL/GenBank/DDBJ whole genome shotgun (WGS) entry which is preliminary data.</text>
</comment>
<gene>
    <name evidence="2" type="ORF">HMPREF2086_00779</name>
</gene>
<dbReference type="AlphaFoldDB" id="V8CAC6"/>
<reference evidence="2 3" key="1">
    <citation type="journal article" date="2014" name="Genome Announc.">
        <title>Draft genome sequences of six enterohepatic helicobacter species isolated from humans and one from rhesus macaques.</title>
        <authorList>
            <person name="Shen Z."/>
            <person name="Sheh A."/>
            <person name="Young S.K."/>
            <person name="Abouelliel A."/>
            <person name="Ward D.V."/>
            <person name="Earl A.M."/>
            <person name="Fox J.G."/>
        </authorList>
    </citation>
    <scope>NUCLEOTIDE SEQUENCE [LARGE SCALE GENOMIC DNA]</scope>
    <source>
        <strain evidence="2 3">MIT 99-5501</strain>
    </source>
</reference>
<dbReference type="HOGENOM" id="CLU_012869_0_0_7"/>
<sequence>MKQGIRRVSIINSTITKRERERESSSRLDCHTEQGEVSKKQNRDISLALNMTTKNGWHNNANNPKSPRKLALSLITSVAFTGVALDILAAACSSTGQANYWTISCSGNMNASDLYNPPAISSGIVTINLNNLTTNGGSKLFAFQRYGGSWATNGTRVVNFNNVNSASTTFSIGFNVGNWNSVSVSASRIGTLTVSGNSTHTISVSNGSNIGNLQVNQSNSNTTINGSSVTSLSGNWIGILNVSNGSSVGTISNAGIGTLNANNSTINTIDNTSSLGTLNLNSNSRLGNLTNRANKTINTITLNSSSISGTLLNNGTINTLTLNTNSSINTISNNSSVGTLTLNGGSINTLTQNGTLTTLNLSNNARIENLTNQATKTISTLTLDNSSINGVLTNAGTIGTLSLSNSSRVGSINSSGNITSLTIRGDGSYVGSISGGGTIGTLSIGNRWVFQPNLGSNDIDAAVNTLLLYSASIEIDSEGGAGKGWNDLTKANPKEHIKFKSITTAGIGNYSIYVGIGQNAPTPKSDEDYYETKNLVVSGTTNATDLRFKHISPQPGVKLIPLDATNNSLEGANEYIQAEATKFRLEADVATSYGASMYRALALSYMRRNAMTQNILDTMTTKTFHSDKYYTHEVELRLLQYDMARLTNRSTKFSKLQRKNTSNLDKVRQKIAKVTLEQSKGQDLDKGYNNFELIDQLDAIFIPYSGRKDWRLFALPYGANSIVGLGASSALEWAGGAIFGIQRNLRKGGGIFGGYVGYEFVNTDTQLVGAPTRVQTNSLQAGLNYFKTFAFTSKVWEGFIKASIRGGVDLPRFTFQASGQDNTIQSNTKASSIPLLWSAGAEVHGGITFYQFKRNSYVAPEIGISYDILSTLDMKFLKPFGASEFYDRIYWHLPQVGLSLRYYKIFGNTFRLNTKIGIKYNILNNQEATFTIGQFSNKGTISLPAVYGNLSLDFIWMVRKNHELSLGYDGLFYANKFVKDKQSKEYNQQFNGVTTTLNLKYAYWFGGTDYVKDKEGNVISTKSTKKPKKSKPKKQKKSNKKVYYIDG</sequence>